<name>A0A1E4SMU6_9ASCO</name>
<keyword evidence="2" id="KW-1185">Reference proteome</keyword>
<sequence length="60" mass="6580">MSHLAISLPLQVPPMATTSAYTLSGFRNSLITSFPIRQSEFLTAPNLCPNRVSCVWLRGS</sequence>
<evidence type="ECO:0000313" key="1">
    <source>
        <dbReference type="EMBL" id="ODV80841.1"/>
    </source>
</evidence>
<evidence type="ECO:0000313" key="2">
    <source>
        <dbReference type="Proteomes" id="UP000094285"/>
    </source>
</evidence>
<dbReference type="RefSeq" id="XP_020065963.1">
    <property type="nucleotide sequence ID" value="XM_020207356.1"/>
</dbReference>
<accession>A0A1E4SMU6</accession>
<gene>
    <name evidence="1" type="ORF">CANTADRAFT_25217</name>
</gene>
<reference evidence="2" key="1">
    <citation type="submission" date="2016-05" db="EMBL/GenBank/DDBJ databases">
        <title>Comparative genomics of biotechnologically important yeasts.</title>
        <authorList>
            <consortium name="DOE Joint Genome Institute"/>
            <person name="Riley R."/>
            <person name="Haridas S."/>
            <person name="Wolfe K.H."/>
            <person name="Lopes M.R."/>
            <person name="Hittinger C.T."/>
            <person name="Goker M."/>
            <person name="Salamov A."/>
            <person name="Wisecaver J."/>
            <person name="Long T.M."/>
            <person name="Aerts A.L."/>
            <person name="Barry K."/>
            <person name="Choi C."/>
            <person name="Clum A."/>
            <person name="Coughlan A.Y."/>
            <person name="Deshpande S."/>
            <person name="Douglass A.P."/>
            <person name="Hanson S.J."/>
            <person name="Klenk H.-P."/>
            <person name="Labutti K."/>
            <person name="Lapidus A."/>
            <person name="Lindquist E."/>
            <person name="Lipzen A."/>
            <person name="Meier-Kolthoff J.P."/>
            <person name="Ohm R.A."/>
            <person name="Otillar R.P."/>
            <person name="Pangilinan J."/>
            <person name="Peng Y."/>
            <person name="Rokas A."/>
            <person name="Rosa C.A."/>
            <person name="Scheuner C."/>
            <person name="Sibirny A.A."/>
            <person name="Slot J.C."/>
            <person name="Stielow J.B."/>
            <person name="Sun H."/>
            <person name="Kurtzman C.P."/>
            <person name="Blackwell M."/>
            <person name="Grigoriev I.V."/>
            <person name="Jeffries T.W."/>
        </authorList>
    </citation>
    <scope>NUCLEOTIDE SEQUENCE [LARGE SCALE GENOMIC DNA]</scope>
    <source>
        <strain evidence="2">NRRL Y-17324</strain>
    </source>
</reference>
<dbReference type="AlphaFoldDB" id="A0A1E4SMU6"/>
<organism evidence="1 2">
    <name type="scientific">Suhomyces tanzawaensis NRRL Y-17324</name>
    <dbReference type="NCBI Taxonomy" id="984487"/>
    <lineage>
        <taxon>Eukaryota</taxon>
        <taxon>Fungi</taxon>
        <taxon>Dikarya</taxon>
        <taxon>Ascomycota</taxon>
        <taxon>Saccharomycotina</taxon>
        <taxon>Pichiomycetes</taxon>
        <taxon>Debaryomycetaceae</taxon>
        <taxon>Suhomyces</taxon>
    </lineage>
</organism>
<dbReference type="Proteomes" id="UP000094285">
    <property type="component" value="Unassembled WGS sequence"/>
</dbReference>
<proteinExistence type="predicted"/>
<dbReference type="EMBL" id="KV453910">
    <property type="protein sequence ID" value="ODV80841.1"/>
    <property type="molecule type" value="Genomic_DNA"/>
</dbReference>
<protein>
    <submittedName>
        <fullName evidence="1">Uncharacterized protein</fullName>
    </submittedName>
</protein>
<dbReference type="GeneID" id="30981493"/>